<reference evidence="2 3" key="1">
    <citation type="submission" date="2019-07" db="EMBL/GenBank/DDBJ databases">
        <title>Whole genome shotgun sequence of Sporosarcina luteola NBRC 105378.</title>
        <authorList>
            <person name="Hosoyama A."/>
            <person name="Uohara A."/>
            <person name="Ohji S."/>
            <person name="Ichikawa N."/>
        </authorList>
    </citation>
    <scope>NUCLEOTIDE SEQUENCE [LARGE SCALE GENOMIC DNA]</scope>
    <source>
        <strain evidence="2 3">NBRC 105378</strain>
    </source>
</reference>
<feature type="transmembrane region" description="Helical" evidence="1">
    <location>
        <begin position="73"/>
        <end position="91"/>
    </location>
</feature>
<dbReference type="AlphaFoldDB" id="A0A511Z8Z3"/>
<organism evidence="2 3">
    <name type="scientific">Sporosarcina luteola</name>
    <dbReference type="NCBI Taxonomy" id="582850"/>
    <lineage>
        <taxon>Bacteria</taxon>
        <taxon>Bacillati</taxon>
        <taxon>Bacillota</taxon>
        <taxon>Bacilli</taxon>
        <taxon>Bacillales</taxon>
        <taxon>Caryophanaceae</taxon>
        <taxon>Sporosarcina</taxon>
    </lineage>
</organism>
<dbReference type="Proteomes" id="UP000321901">
    <property type="component" value="Unassembled WGS sequence"/>
</dbReference>
<protein>
    <submittedName>
        <fullName evidence="2">Uncharacterized protein</fullName>
    </submittedName>
</protein>
<accession>A0A511Z8Z3</accession>
<proteinExistence type="predicted"/>
<evidence type="ECO:0000313" key="3">
    <source>
        <dbReference type="Proteomes" id="UP000321901"/>
    </source>
</evidence>
<evidence type="ECO:0000256" key="1">
    <source>
        <dbReference type="SAM" id="Phobius"/>
    </source>
</evidence>
<keyword evidence="3" id="KW-1185">Reference proteome</keyword>
<dbReference type="EMBL" id="BJYL01000029">
    <property type="protein sequence ID" value="GEN83905.1"/>
    <property type="molecule type" value="Genomic_DNA"/>
</dbReference>
<keyword evidence="1" id="KW-0812">Transmembrane</keyword>
<feature type="transmembrane region" description="Helical" evidence="1">
    <location>
        <begin position="6"/>
        <end position="28"/>
    </location>
</feature>
<gene>
    <name evidence="2" type="ORF">SLU01_22170</name>
</gene>
<feature type="transmembrane region" description="Helical" evidence="1">
    <location>
        <begin position="49"/>
        <end position="67"/>
    </location>
</feature>
<comment type="caution">
    <text evidence="2">The sequence shown here is derived from an EMBL/GenBank/DDBJ whole genome shotgun (WGS) entry which is preliminary data.</text>
</comment>
<evidence type="ECO:0000313" key="2">
    <source>
        <dbReference type="EMBL" id="GEN83905.1"/>
    </source>
</evidence>
<sequence length="100" mass="11498">MRSVGHPPHIIFCLTIIFILKILYNMYNVKGSNKSMTSGVSNLNKYQKVSVYASFAVLVFFLVLSLVTDHWGFFLWSLLPIFMVLMTTFTIKTDKNNRNA</sequence>
<keyword evidence="1" id="KW-0472">Membrane</keyword>
<keyword evidence="1" id="KW-1133">Transmembrane helix</keyword>
<name>A0A511Z8Z3_9BACL</name>